<dbReference type="NCBIfam" id="TIGR00154">
    <property type="entry name" value="ispE"/>
    <property type="match status" value="1"/>
</dbReference>
<dbReference type="Pfam" id="PF08544">
    <property type="entry name" value="GHMP_kinases_C"/>
    <property type="match status" value="1"/>
</dbReference>
<dbReference type="PIRSF" id="PIRSF010376">
    <property type="entry name" value="IspE"/>
    <property type="match status" value="1"/>
</dbReference>
<evidence type="ECO:0000256" key="9">
    <source>
        <dbReference type="ARBA" id="ARBA00032554"/>
    </source>
</evidence>
<keyword evidence="4 10" id="KW-0808">Transferase</keyword>
<dbReference type="Gene3D" id="3.30.70.890">
    <property type="entry name" value="GHMP kinase, C-terminal domain"/>
    <property type="match status" value="1"/>
</dbReference>
<evidence type="ECO:0000259" key="11">
    <source>
        <dbReference type="Pfam" id="PF00288"/>
    </source>
</evidence>
<dbReference type="AlphaFoldDB" id="G4M4L5"/>
<feature type="active site" evidence="10">
    <location>
        <position position="141"/>
    </location>
</feature>
<dbReference type="UniPathway" id="UPA00056">
    <property type="reaction ID" value="UER00094"/>
</dbReference>
<dbReference type="STRING" id="1055526.BKIR_c123_5758"/>
<accession>G4M4L5</accession>
<evidence type="ECO:0000256" key="1">
    <source>
        <dbReference type="ARBA" id="ARBA00009684"/>
    </source>
</evidence>
<keyword evidence="14" id="KW-1185">Reference proteome</keyword>
<feature type="binding site" evidence="10">
    <location>
        <begin position="99"/>
        <end position="109"/>
    </location>
    <ligand>
        <name>ATP</name>
        <dbReference type="ChEBI" id="CHEBI:30616"/>
    </ligand>
</feature>
<dbReference type="SUPFAM" id="SSF54211">
    <property type="entry name" value="Ribosomal protein S5 domain 2-like"/>
    <property type="match status" value="1"/>
</dbReference>
<protein>
    <recommendedName>
        <fullName evidence="3 10">4-diphosphocytidyl-2-C-methyl-D-erythritol kinase</fullName>
        <shortName evidence="10">CMK</shortName>
        <ecNumber evidence="2 10">2.7.1.148</ecNumber>
    </recommendedName>
    <alternativeName>
        <fullName evidence="9 10">4-(cytidine-5'-diphospho)-2-C-methyl-D-erythritol kinase</fullName>
    </alternativeName>
</protein>
<evidence type="ECO:0000256" key="8">
    <source>
        <dbReference type="ARBA" id="ARBA00023229"/>
    </source>
</evidence>
<dbReference type="GO" id="GO:0016114">
    <property type="term" value="P:terpenoid biosynthetic process"/>
    <property type="evidence" value="ECO:0007669"/>
    <property type="project" value="UniProtKB-UniRule"/>
</dbReference>
<evidence type="ECO:0000256" key="10">
    <source>
        <dbReference type="HAMAP-Rule" id="MF_00061"/>
    </source>
</evidence>
<reference evidence="13 14" key="1">
    <citation type="submission" date="2011-09" db="EMBL/GenBank/DDBJ databases">
        <authorList>
            <person name="Carlier A."/>
        </authorList>
    </citation>
    <scope>NUCLEOTIDE SEQUENCE [LARGE SCALE GENOMIC DNA]</scope>
    <source>
        <strain evidence="13 14">UZHbot1</strain>
    </source>
</reference>
<feature type="domain" description="GHMP kinase C-terminal" evidence="12">
    <location>
        <begin position="217"/>
        <end position="276"/>
    </location>
</feature>
<feature type="active site" evidence="10">
    <location>
        <position position="16"/>
    </location>
</feature>
<dbReference type="InterPro" id="IPR036554">
    <property type="entry name" value="GHMP_kinase_C_sf"/>
</dbReference>
<evidence type="ECO:0000259" key="12">
    <source>
        <dbReference type="Pfam" id="PF08544"/>
    </source>
</evidence>
<dbReference type="GO" id="GO:0050515">
    <property type="term" value="F:4-(cytidine 5'-diphospho)-2-C-methyl-D-erythritol kinase activity"/>
    <property type="evidence" value="ECO:0007669"/>
    <property type="project" value="UniProtKB-UniRule"/>
</dbReference>
<dbReference type="InterPro" id="IPR006204">
    <property type="entry name" value="GHMP_kinase_N_dom"/>
</dbReference>
<dbReference type="Proteomes" id="UP000003511">
    <property type="component" value="Unassembled WGS sequence"/>
</dbReference>
<dbReference type="PANTHER" id="PTHR43527">
    <property type="entry name" value="4-DIPHOSPHOCYTIDYL-2-C-METHYL-D-ERYTHRITOL KINASE, CHLOROPLASTIC"/>
    <property type="match status" value="1"/>
</dbReference>
<dbReference type="InterPro" id="IPR004424">
    <property type="entry name" value="IspE"/>
</dbReference>
<dbReference type="Gene3D" id="3.30.230.10">
    <property type="match status" value="1"/>
</dbReference>
<evidence type="ECO:0000256" key="6">
    <source>
        <dbReference type="ARBA" id="ARBA00022777"/>
    </source>
</evidence>
<dbReference type="InterPro" id="IPR014721">
    <property type="entry name" value="Ribsml_uS5_D2-typ_fold_subgr"/>
</dbReference>
<organism evidence="13 14">
    <name type="scientific">Candidatus Paraburkholderia kirkii UZHbot1</name>
    <dbReference type="NCBI Taxonomy" id="1055526"/>
    <lineage>
        <taxon>Bacteria</taxon>
        <taxon>Pseudomonadati</taxon>
        <taxon>Pseudomonadota</taxon>
        <taxon>Betaproteobacteria</taxon>
        <taxon>Burkholderiales</taxon>
        <taxon>Burkholderiaceae</taxon>
        <taxon>Paraburkholderia</taxon>
    </lineage>
</organism>
<dbReference type="Pfam" id="PF00288">
    <property type="entry name" value="GHMP_kinases_N"/>
    <property type="match status" value="1"/>
</dbReference>
<keyword evidence="6 10" id="KW-0418">Kinase</keyword>
<comment type="catalytic activity">
    <reaction evidence="10">
        <text>4-CDP-2-C-methyl-D-erythritol + ATP = 4-CDP-2-C-methyl-D-erythritol 2-phosphate + ADP + H(+)</text>
        <dbReference type="Rhea" id="RHEA:18437"/>
        <dbReference type="ChEBI" id="CHEBI:15378"/>
        <dbReference type="ChEBI" id="CHEBI:30616"/>
        <dbReference type="ChEBI" id="CHEBI:57823"/>
        <dbReference type="ChEBI" id="CHEBI:57919"/>
        <dbReference type="ChEBI" id="CHEBI:456216"/>
        <dbReference type="EC" id="2.7.1.148"/>
    </reaction>
</comment>
<dbReference type="InterPro" id="IPR013750">
    <property type="entry name" value="GHMP_kinase_C_dom"/>
</dbReference>
<keyword evidence="5 10" id="KW-0547">Nucleotide-binding</keyword>
<evidence type="ECO:0000256" key="4">
    <source>
        <dbReference type="ARBA" id="ARBA00022679"/>
    </source>
</evidence>
<evidence type="ECO:0000256" key="5">
    <source>
        <dbReference type="ARBA" id="ARBA00022741"/>
    </source>
</evidence>
<dbReference type="HOGENOM" id="CLU_053057_3_0_4"/>
<dbReference type="EMBL" id="CAFE01000030">
    <property type="protein sequence ID" value="CCD36092.1"/>
    <property type="molecule type" value="Genomic_DNA"/>
</dbReference>
<keyword evidence="8 10" id="KW-0414">Isoprene biosynthesis</keyword>
<evidence type="ECO:0000256" key="3">
    <source>
        <dbReference type="ARBA" id="ARBA00017473"/>
    </source>
</evidence>
<dbReference type="InterPro" id="IPR020568">
    <property type="entry name" value="Ribosomal_Su5_D2-typ_SF"/>
</dbReference>
<comment type="function">
    <text evidence="10">Catalyzes the phosphorylation of the position 2 hydroxy group of 4-diphosphocytidyl-2C-methyl-D-erythritol.</text>
</comment>
<proteinExistence type="inferred from homology"/>
<name>G4M4L5_9BURK</name>
<evidence type="ECO:0000313" key="13">
    <source>
        <dbReference type="EMBL" id="CCD36092.1"/>
    </source>
</evidence>
<keyword evidence="7 10" id="KW-0067">ATP-binding</keyword>
<evidence type="ECO:0000256" key="2">
    <source>
        <dbReference type="ARBA" id="ARBA00012052"/>
    </source>
</evidence>
<evidence type="ECO:0000313" key="14">
    <source>
        <dbReference type="Proteomes" id="UP000003511"/>
    </source>
</evidence>
<dbReference type="NCBIfam" id="NF011202">
    <property type="entry name" value="PRK14608.1"/>
    <property type="match status" value="1"/>
</dbReference>
<gene>
    <name evidence="10" type="primary">ispE</name>
    <name evidence="13" type="ORF">BKIR_c123_5758</name>
</gene>
<sequence length="293" mass="31972">MSRTHDSLRDCLAPAKLNLFLHITGRRPDGYHSLQTVFQLLDWGDRLHFTRRDDGLVTRKTDVPCVAEADDLVVRAAQLLQQHTGVKFGVDIEIDKRLPMGAGLGGGSSDAATTLLALNRLWGVDLSREILQNLGLQLGADVPFFVFGQNAFAEGVGEALQAVKLPQRFFLVVNPAVHVPTVAIFSEKSLTRDTKVEKITDFIAQQWSDASWPDSFGRNDMQAVVAGKYAEVAKVLEWFSDLAPARMTGSGASVFAAFSSRAEAEMAQAKLPASWKSLVMASLDSHPLFAFAS</sequence>
<reference evidence="13 14" key="2">
    <citation type="submission" date="2011-10" db="EMBL/GenBank/DDBJ databases">
        <title>Draft genome sequence of Candidatus Burkholderia kirkii.</title>
        <authorList>
            <person name="Carlier A.L."/>
            <person name="Eberl L."/>
        </authorList>
    </citation>
    <scope>NUCLEOTIDE SEQUENCE [LARGE SCALE GENOMIC DNA]</scope>
    <source>
        <strain evidence="13 14">UZHbot1</strain>
    </source>
</reference>
<comment type="pathway">
    <text evidence="10">Isoprenoid biosynthesis; isopentenyl diphosphate biosynthesis via DXP pathway; isopentenyl diphosphate from 1-deoxy-D-xylulose 5-phosphate: step 3/6.</text>
</comment>
<feature type="domain" description="GHMP kinase N-terminal" evidence="11">
    <location>
        <begin position="72"/>
        <end position="149"/>
    </location>
</feature>
<dbReference type="EC" id="2.7.1.148" evidence="2 10"/>
<comment type="caution">
    <text evidence="13">The sequence shown here is derived from an EMBL/GenBank/DDBJ whole genome shotgun (WGS) entry which is preliminary data.</text>
</comment>
<evidence type="ECO:0000256" key="7">
    <source>
        <dbReference type="ARBA" id="ARBA00022840"/>
    </source>
</evidence>
<dbReference type="PANTHER" id="PTHR43527:SF2">
    <property type="entry name" value="4-DIPHOSPHOCYTIDYL-2-C-METHYL-D-ERYTHRITOL KINASE, CHLOROPLASTIC"/>
    <property type="match status" value="1"/>
</dbReference>
<dbReference type="GO" id="GO:0005524">
    <property type="term" value="F:ATP binding"/>
    <property type="evidence" value="ECO:0007669"/>
    <property type="project" value="UniProtKB-UniRule"/>
</dbReference>
<dbReference type="HAMAP" id="MF_00061">
    <property type="entry name" value="IspE"/>
    <property type="match status" value="1"/>
</dbReference>
<dbReference type="SUPFAM" id="SSF55060">
    <property type="entry name" value="GHMP Kinase, C-terminal domain"/>
    <property type="match status" value="1"/>
</dbReference>
<dbReference type="GO" id="GO:0019288">
    <property type="term" value="P:isopentenyl diphosphate biosynthetic process, methylerythritol 4-phosphate pathway"/>
    <property type="evidence" value="ECO:0007669"/>
    <property type="project" value="UniProtKB-UniRule"/>
</dbReference>
<comment type="similarity">
    <text evidence="1 10">Belongs to the GHMP kinase family. IspE subfamily.</text>
</comment>